<sequence>ANVTIYTLPKFQPQGTVIKLNTSRSLLSRPNKPVTIPDLTIDGLGMYILNVLLVSTNNQYIVTLTSNGILVKNAFKGTSGIDDYETDNFVTDVNYLTSNITFLNNYDDLKASNQLEIKRAMIYNYLSSIGMPLISDVVLKEGEMVVLFQVDALPVDIDQAVTTILSNPNVIPDLTVSSVNINGRSYSVSPTNQNVKPNDDNKPGLLVGILVGVIVIIIIVGIVYFVLERKRKQTKDRYLQDKIDIRQPMDEVIYELKERHLEVAE</sequence>
<keyword evidence="3" id="KW-1185">Reference proteome</keyword>
<feature type="transmembrane region" description="Helical" evidence="1">
    <location>
        <begin position="205"/>
        <end position="227"/>
    </location>
</feature>
<keyword evidence="1" id="KW-0812">Transmembrane</keyword>
<evidence type="ECO:0000313" key="3">
    <source>
        <dbReference type="Proteomes" id="UP000663828"/>
    </source>
</evidence>
<protein>
    <submittedName>
        <fullName evidence="2">Uncharacterized protein</fullName>
    </submittedName>
</protein>
<dbReference type="AlphaFoldDB" id="A0A814G6P0"/>
<accession>A0A814G6P0</accession>
<proteinExistence type="predicted"/>
<gene>
    <name evidence="2" type="ORF">XAT740_LOCUS12639</name>
</gene>
<keyword evidence="1" id="KW-1133">Transmembrane helix</keyword>
<evidence type="ECO:0000256" key="1">
    <source>
        <dbReference type="SAM" id="Phobius"/>
    </source>
</evidence>
<name>A0A814G6P0_ADIRI</name>
<reference evidence="2" key="1">
    <citation type="submission" date="2021-02" db="EMBL/GenBank/DDBJ databases">
        <authorList>
            <person name="Nowell W R."/>
        </authorList>
    </citation>
    <scope>NUCLEOTIDE SEQUENCE</scope>
</reference>
<dbReference type="EMBL" id="CAJNOR010000717">
    <property type="protein sequence ID" value="CAF0989893.1"/>
    <property type="molecule type" value="Genomic_DNA"/>
</dbReference>
<feature type="non-terminal residue" evidence="2">
    <location>
        <position position="1"/>
    </location>
</feature>
<evidence type="ECO:0000313" key="2">
    <source>
        <dbReference type="EMBL" id="CAF0989893.1"/>
    </source>
</evidence>
<dbReference type="Proteomes" id="UP000663828">
    <property type="component" value="Unassembled WGS sequence"/>
</dbReference>
<comment type="caution">
    <text evidence="2">The sequence shown here is derived from an EMBL/GenBank/DDBJ whole genome shotgun (WGS) entry which is preliminary data.</text>
</comment>
<keyword evidence="1" id="KW-0472">Membrane</keyword>
<organism evidence="2 3">
    <name type="scientific">Adineta ricciae</name>
    <name type="common">Rotifer</name>
    <dbReference type="NCBI Taxonomy" id="249248"/>
    <lineage>
        <taxon>Eukaryota</taxon>
        <taxon>Metazoa</taxon>
        <taxon>Spiralia</taxon>
        <taxon>Gnathifera</taxon>
        <taxon>Rotifera</taxon>
        <taxon>Eurotatoria</taxon>
        <taxon>Bdelloidea</taxon>
        <taxon>Adinetida</taxon>
        <taxon>Adinetidae</taxon>
        <taxon>Adineta</taxon>
    </lineage>
</organism>